<name>A0A090FAZ9_MESPL</name>
<organism evidence="1 2">
    <name type="scientific">Mesorhizobium plurifarium</name>
    <dbReference type="NCBI Taxonomy" id="69974"/>
    <lineage>
        <taxon>Bacteria</taxon>
        <taxon>Pseudomonadati</taxon>
        <taxon>Pseudomonadota</taxon>
        <taxon>Alphaproteobacteria</taxon>
        <taxon>Hyphomicrobiales</taxon>
        <taxon>Phyllobacteriaceae</taxon>
        <taxon>Mesorhizobium</taxon>
    </lineage>
</organism>
<dbReference type="EMBL" id="CCNB01000026">
    <property type="protein sequence ID" value="CDX41116.1"/>
    <property type="molecule type" value="Genomic_DNA"/>
</dbReference>
<sequence>MLNGTGDYWSVPTGGVTKACLKSMLEAFATSVETVATFLDK</sequence>
<dbReference type="AlphaFoldDB" id="A0A090FAZ9"/>
<proteinExistence type="predicted"/>
<evidence type="ECO:0000313" key="1">
    <source>
        <dbReference type="EMBL" id="CDX41116.1"/>
    </source>
</evidence>
<evidence type="ECO:0000313" key="2">
    <source>
        <dbReference type="Proteomes" id="UP000046373"/>
    </source>
</evidence>
<dbReference type="Proteomes" id="UP000046373">
    <property type="component" value="Unassembled WGS sequence"/>
</dbReference>
<accession>A0A090FAZ9</accession>
<protein>
    <submittedName>
        <fullName evidence="1">Uncharacterized protein</fullName>
    </submittedName>
</protein>
<gene>
    <name evidence="1" type="ORF">MPLDJ20_320025</name>
</gene>
<reference evidence="1 2" key="1">
    <citation type="submission" date="2014-08" db="EMBL/GenBank/DDBJ databases">
        <authorList>
            <person name="Moulin Lionel"/>
        </authorList>
    </citation>
    <scope>NUCLEOTIDE SEQUENCE [LARGE SCALE GENOMIC DNA]</scope>
</reference>